<accession>A0ABD2LQZ5</accession>
<evidence type="ECO:0000256" key="1">
    <source>
        <dbReference type="ARBA" id="ARBA00008889"/>
    </source>
</evidence>
<dbReference type="InterPro" id="IPR040637">
    <property type="entry name" value="Ribosomal_uL10-like_insert"/>
</dbReference>
<dbReference type="PANTHER" id="PTHR45841">
    <property type="entry name" value="MRNA TURNOVER PROTEIN 4 MRTO4"/>
    <property type="match status" value="1"/>
</dbReference>
<feature type="compositionally biased region" description="Gly residues" evidence="2">
    <location>
        <begin position="15"/>
        <end position="37"/>
    </location>
</feature>
<dbReference type="InterPro" id="IPR043164">
    <property type="entry name" value="Ribosomal_uL10-like_insert_sf"/>
</dbReference>
<dbReference type="EMBL" id="JBICBT010000313">
    <property type="protein sequence ID" value="KAL3117661.1"/>
    <property type="molecule type" value="Genomic_DNA"/>
</dbReference>
<sequence length="233" mass="25502">MGEAGDGEASDGGRDVGSGVGEASGGGREGESGGGKAWCGEAGDGEICFSRKSEEEEPPVQTFICLLDGEFALCEIHEGPPTFQAEFVDFLRQKQFEAVALGKSAQDEQANELHKVSALLRGQSGLMFTNVKARSAKVFRRAHRGCFAQAERSSRRTFRCRPVQLPEELHLHGAMEPQLRKLGMPTRLENDTIDLLEEFNVCKTGDQLSADQARILKQFGQRLAQFCVRLLAR</sequence>
<dbReference type="Gene3D" id="3.90.105.20">
    <property type="match status" value="1"/>
</dbReference>
<dbReference type="InterPro" id="IPR051742">
    <property type="entry name" value="Ribosome_Assembly_uL10"/>
</dbReference>
<dbReference type="Pfam" id="PF17777">
    <property type="entry name" value="RL10P_insert"/>
    <property type="match status" value="1"/>
</dbReference>
<protein>
    <recommendedName>
        <fullName evidence="3">Large ribosomal subunit protein uL10-like insertion domain-containing protein</fullName>
    </recommendedName>
</protein>
<evidence type="ECO:0000256" key="2">
    <source>
        <dbReference type="SAM" id="MobiDB-lite"/>
    </source>
</evidence>
<dbReference type="AlphaFoldDB" id="A0ABD2LQZ5"/>
<dbReference type="InterPro" id="IPR043141">
    <property type="entry name" value="Ribosomal_uL10-like_sf"/>
</dbReference>
<proteinExistence type="inferred from homology"/>
<dbReference type="Gene3D" id="3.30.70.1730">
    <property type="match status" value="1"/>
</dbReference>
<gene>
    <name evidence="4" type="ORF">niasHT_004326</name>
</gene>
<evidence type="ECO:0000313" key="4">
    <source>
        <dbReference type="EMBL" id="KAL3117661.1"/>
    </source>
</evidence>
<comment type="caution">
    <text evidence="4">The sequence shown here is derived from an EMBL/GenBank/DDBJ whole genome shotgun (WGS) entry which is preliminary data.</text>
</comment>
<reference evidence="4 5" key="1">
    <citation type="submission" date="2024-10" db="EMBL/GenBank/DDBJ databases">
        <authorList>
            <person name="Kim D."/>
        </authorList>
    </citation>
    <scope>NUCLEOTIDE SEQUENCE [LARGE SCALE GENOMIC DNA]</scope>
    <source>
        <strain evidence="4">BH-2024</strain>
    </source>
</reference>
<feature type="domain" description="Large ribosomal subunit protein uL10-like insertion" evidence="3">
    <location>
        <begin position="173"/>
        <end position="220"/>
    </location>
</feature>
<feature type="region of interest" description="Disordered" evidence="2">
    <location>
        <begin position="1"/>
        <end position="37"/>
    </location>
</feature>
<comment type="similarity">
    <text evidence="1">Belongs to the universal ribosomal protein uL10 family.</text>
</comment>
<evidence type="ECO:0000259" key="3">
    <source>
        <dbReference type="Pfam" id="PF17777"/>
    </source>
</evidence>
<dbReference type="Proteomes" id="UP001620626">
    <property type="component" value="Unassembled WGS sequence"/>
</dbReference>
<evidence type="ECO:0000313" key="5">
    <source>
        <dbReference type="Proteomes" id="UP001620626"/>
    </source>
</evidence>
<organism evidence="4 5">
    <name type="scientific">Heterodera trifolii</name>
    <dbReference type="NCBI Taxonomy" id="157864"/>
    <lineage>
        <taxon>Eukaryota</taxon>
        <taxon>Metazoa</taxon>
        <taxon>Ecdysozoa</taxon>
        <taxon>Nematoda</taxon>
        <taxon>Chromadorea</taxon>
        <taxon>Rhabditida</taxon>
        <taxon>Tylenchina</taxon>
        <taxon>Tylenchomorpha</taxon>
        <taxon>Tylenchoidea</taxon>
        <taxon>Heteroderidae</taxon>
        <taxon>Heteroderinae</taxon>
        <taxon>Heterodera</taxon>
    </lineage>
</organism>
<keyword evidence="5" id="KW-1185">Reference proteome</keyword>
<name>A0ABD2LQZ5_9BILA</name>
<dbReference type="PANTHER" id="PTHR45841:SF1">
    <property type="entry name" value="MRNA TURNOVER PROTEIN 4 HOMOLOG"/>
    <property type="match status" value="1"/>
</dbReference>